<dbReference type="Proteomes" id="UP000234190">
    <property type="component" value="Unassembled WGS sequence"/>
</dbReference>
<accession>A0A2N4U4J8</accession>
<sequence length="186" mass="19864">MPATYAGDEDMPTESRSAFLLVRSDGDLERASEDLAAYLSILRRRLPASDVETVQGIWIDEEGVANLPCALVLPDAAGARRTVRILETTGINGIWMLCWLETAASAVSRVDLVAALLDCFGHEDATTLAARFIPVFAGNAPDSSVSAELQVLEARYPELVLPPIYQDAGGSLVLPSAQPHDEGTPS</sequence>
<reference evidence="1 2" key="1">
    <citation type="submission" date="2017-10" db="EMBL/GenBank/DDBJ databases">
        <title>Two draft genome sequences of Pusillimonas sp. strains isolated from a nitrate- and radionuclide-contaminated groundwater in Russia.</title>
        <authorList>
            <person name="Grouzdev D.S."/>
            <person name="Tourova T.P."/>
            <person name="Goeva M.A."/>
            <person name="Babich T.L."/>
            <person name="Sokolova D.S."/>
            <person name="Abdullin R."/>
            <person name="Poltaraus A.B."/>
            <person name="Toshchakov S.V."/>
            <person name="Nazina T.N."/>
        </authorList>
    </citation>
    <scope>NUCLEOTIDE SEQUENCE [LARGE SCALE GENOMIC DNA]</scope>
    <source>
        <strain evidence="1 2">JR1/69-3-13</strain>
    </source>
</reference>
<dbReference type="AlphaFoldDB" id="A0A2N4U4J8"/>
<keyword evidence="2" id="KW-1185">Reference proteome</keyword>
<evidence type="ECO:0000313" key="1">
    <source>
        <dbReference type="EMBL" id="PLC49936.1"/>
    </source>
</evidence>
<name>A0A2N4U4J8_9BURK</name>
<dbReference type="EMBL" id="PDNW01000007">
    <property type="protein sequence ID" value="PLC49936.1"/>
    <property type="molecule type" value="Genomic_DNA"/>
</dbReference>
<evidence type="ECO:0000313" key="2">
    <source>
        <dbReference type="Proteomes" id="UP000234190"/>
    </source>
</evidence>
<gene>
    <name evidence="1" type="ORF">CR159_09800</name>
</gene>
<proteinExistence type="predicted"/>
<comment type="caution">
    <text evidence="1">The sequence shown here is derived from an EMBL/GenBank/DDBJ whole genome shotgun (WGS) entry which is preliminary data.</text>
</comment>
<protein>
    <submittedName>
        <fullName evidence="1">Uncharacterized protein</fullName>
    </submittedName>
</protein>
<organism evidence="1 2">
    <name type="scientific">Pollutimonas subterranea</name>
    <dbReference type="NCBI Taxonomy" id="2045210"/>
    <lineage>
        <taxon>Bacteria</taxon>
        <taxon>Pseudomonadati</taxon>
        <taxon>Pseudomonadota</taxon>
        <taxon>Betaproteobacteria</taxon>
        <taxon>Burkholderiales</taxon>
        <taxon>Alcaligenaceae</taxon>
        <taxon>Pollutimonas</taxon>
    </lineage>
</organism>